<feature type="region of interest" description="Disordered" evidence="3">
    <location>
        <begin position="307"/>
        <end position="360"/>
    </location>
</feature>
<dbReference type="InterPro" id="IPR053835">
    <property type="entry name" value="ASH2L-like_WH"/>
</dbReference>
<feature type="region of interest" description="Disordered" evidence="3">
    <location>
        <begin position="675"/>
        <end position="699"/>
    </location>
</feature>
<evidence type="ECO:0000256" key="3">
    <source>
        <dbReference type="SAM" id="MobiDB-lite"/>
    </source>
</evidence>
<dbReference type="SMART" id="SM00449">
    <property type="entry name" value="SPRY"/>
    <property type="match status" value="1"/>
</dbReference>
<proteinExistence type="predicted"/>
<dbReference type="AlphaFoldDB" id="A0A7R8VJQ5"/>
<organism evidence="5">
    <name type="scientific">Timema douglasi</name>
    <name type="common">Walking stick</name>
    <dbReference type="NCBI Taxonomy" id="61478"/>
    <lineage>
        <taxon>Eukaryota</taxon>
        <taxon>Metazoa</taxon>
        <taxon>Ecdysozoa</taxon>
        <taxon>Arthropoda</taxon>
        <taxon>Hexapoda</taxon>
        <taxon>Insecta</taxon>
        <taxon>Pterygota</taxon>
        <taxon>Neoptera</taxon>
        <taxon>Polyneoptera</taxon>
        <taxon>Phasmatodea</taxon>
        <taxon>Timematodea</taxon>
        <taxon>Timematoidea</taxon>
        <taxon>Timematidae</taxon>
        <taxon>Timema</taxon>
    </lineage>
</organism>
<dbReference type="Pfam" id="PF21198">
    <property type="entry name" value="ASH2L-like_WH"/>
    <property type="match status" value="1"/>
</dbReference>
<comment type="subcellular location">
    <subcellularLocation>
        <location evidence="1">Nucleus</location>
    </subcellularLocation>
</comment>
<dbReference type="GO" id="GO:0000976">
    <property type="term" value="F:transcription cis-regulatory region binding"/>
    <property type="evidence" value="ECO:0007669"/>
    <property type="project" value="TreeGrafter"/>
</dbReference>
<dbReference type="GO" id="GO:0048188">
    <property type="term" value="C:Set1C/COMPASS complex"/>
    <property type="evidence" value="ECO:0007669"/>
    <property type="project" value="InterPro"/>
</dbReference>
<dbReference type="Pfam" id="PF00622">
    <property type="entry name" value="SPRY"/>
    <property type="match status" value="1"/>
</dbReference>
<feature type="domain" description="B30.2/SPRY" evidence="4">
    <location>
        <begin position="396"/>
        <end position="624"/>
    </location>
</feature>
<reference evidence="5" key="1">
    <citation type="submission" date="2020-11" db="EMBL/GenBank/DDBJ databases">
        <authorList>
            <person name="Tran Van P."/>
        </authorList>
    </citation>
    <scope>NUCLEOTIDE SEQUENCE</scope>
</reference>
<dbReference type="InterPro" id="IPR013320">
    <property type="entry name" value="ConA-like_dom_sf"/>
</dbReference>
<keyword evidence="2" id="KW-0539">Nucleus</keyword>
<dbReference type="EMBL" id="OA566020">
    <property type="protein sequence ID" value="CAD7198141.1"/>
    <property type="molecule type" value="Genomic_DNA"/>
</dbReference>
<evidence type="ECO:0000259" key="4">
    <source>
        <dbReference type="PROSITE" id="PS50188"/>
    </source>
</evidence>
<dbReference type="PROSITE" id="PS50188">
    <property type="entry name" value="B302_SPRY"/>
    <property type="match status" value="1"/>
</dbReference>
<sequence length="836" mass="93010">MKTALQLVWKLSKRIKQCESLSPALHGCLGGLLFPVLQEDLPLEINRLYRLVPNTWRSTTFSTDLFLGASPLLLALFESSGGALGLFGLITLYLFGGKVHMLFQTQLSPLPENSSGKASNPSLSVTRQLYDEGLTTAVKFVNDSTELRQARDQGEASVKEGKPRKMFSKDHDIVPFIDCHWEGMTTMARRVTQSWHATIHRTLTKEVGTMFLCKDTSHDGSQPLYGLLGLQLTQIKPNYEAMIKGGHLRITEMGIQHESKMKRLDLETALKQCDSQHVRGFCRICAGEHACPVTLNEDKKNLVIPLDGNQNATHQPLHTQSTSTTAGSVKGRNSRKKTLGDHGAGPSKKGRGGDSGAIKLPAHGYPLEHPYNKDGYRYILAEPDPHAPFRQEFDESSDWAGKPIPGWLYRTLNPSSALLALHDRAPQLKISEDRLAVTGEKGYCMVRATHAVSRGCWYWETTIEDMPESSACRLGWGQEYANLQAPLGYDKFGYSRRSRKGTSFHESRGNTYSPPYGEGDVLGFLIILPESENISPIPPTYKDRCLGEKRPLVKFKSHLYYEEKDNVAEALKNLNVLPGSKIIFFTNGQCHGAAFSDIYGGAYYPTLSLYKNATVSANFGPAFKFPPKDYSFRGICEKSEEVICEQTLADLMYLTENEGIGKVELEEVNPHLRGGRVENHLGKTTPVHPTEIRTSISPSSGVELNTTSALANYATEADLDHPGNAVKPSSGLLLQAPWEMLAASHLPMNADPNCSMLMKECCVMMHMKQMLKYTFWGRVTPIRPAPDQRANSQENIINITPLEQVMSWCKTISGEWYIGGNNQNRHTTNNKNSRKQ</sequence>
<dbReference type="Gene3D" id="3.90.980.20">
    <property type="match status" value="1"/>
</dbReference>
<evidence type="ECO:0000313" key="5">
    <source>
        <dbReference type="EMBL" id="CAD7198141.1"/>
    </source>
</evidence>
<dbReference type="InterPro" id="IPR037353">
    <property type="entry name" value="ASH2"/>
</dbReference>
<gene>
    <name evidence="5" type="ORF">TDIB3V08_LOCUS4428</name>
</gene>
<name>A0A7R8VJQ5_TIMDO</name>
<dbReference type="PANTHER" id="PTHR10598:SF0">
    <property type="entry name" value="SET1_ASH2 HISTONE METHYLTRANSFERASE COMPLEX SUBUNIT ASH2"/>
    <property type="match status" value="1"/>
</dbReference>
<dbReference type="CDD" id="cd12872">
    <property type="entry name" value="SPRY_Ash2"/>
    <property type="match status" value="1"/>
</dbReference>
<evidence type="ECO:0000256" key="2">
    <source>
        <dbReference type="ARBA" id="ARBA00023242"/>
    </source>
</evidence>
<dbReference type="PANTHER" id="PTHR10598">
    <property type="entry name" value="SET1/ASH2 HISTONE METHYLTRANSFERASE COMPLEX SUBUNIT ASH2"/>
    <property type="match status" value="1"/>
</dbReference>
<dbReference type="InterPro" id="IPR043136">
    <property type="entry name" value="B30.2/SPRY_sf"/>
</dbReference>
<dbReference type="InterPro" id="IPR003877">
    <property type="entry name" value="SPRY_dom"/>
</dbReference>
<dbReference type="SUPFAM" id="SSF49899">
    <property type="entry name" value="Concanavalin A-like lectins/glucanases"/>
    <property type="match status" value="1"/>
</dbReference>
<protein>
    <recommendedName>
        <fullName evidence="4">B30.2/SPRY domain-containing protein</fullName>
    </recommendedName>
</protein>
<feature type="compositionally biased region" description="Polar residues" evidence="3">
    <location>
        <begin position="308"/>
        <end position="327"/>
    </location>
</feature>
<accession>A0A7R8VJQ5</accession>
<evidence type="ECO:0000256" key="1">
    <source>
        <dbReference type="ARBA" id="ARBA00004123"/>
    </source>
</evidence>
<dbReference type="InterPro" id="IPR001870">
    <property type="entry name" value="B30.2/SPRY"/>
</dbReference>
<dbReference type="Gene3D" id="2.60.120.920">
    <property type="match status" value="1"/>
</dbReference>